<evidence type="ECO:0000313" key="8">
    <source>
        <dbReference type="Proteomes" id="UP000886822"/>
    </source>
</evidence>
<protein>
    <recommendedName>
        <fullName evidence="5">ABC-type quaternary amine transporter</fullName>
        <ecNumber evidence="5">7.6.2.9</ecNumber>
    </recommendedName>
</protein>
<dbReference type="InterPro" id="IPR050093">
    <property type="entry name" value="ABC_SmlMolc_Importer"/>
</dbReference>
<dbReference type="Gene3D" id="3.40.50.300">
    <property type="entry name" value="P-loop containing nucleotide triphosphate hydrolases"/>
    <property type="match status" value="1"/>
</dbReference>
<dbReference type="InterPro" id="IPR003439">
    <property type="entry name" value="ABC_transporter-like_ATP-bd"/>
</dbReference>
<dbReference type="FunFam" id="3.40.50.300:FF:000425">
    <property type="entry name" value="Probable ABC transporter, ATP-binding subunit"/>
    <property type="match status" value="1"/>
</dbReference>
<dbReference type="GO" id="GO:0015418">
    <property type="term" value="F:ABC-type quaternary ammonium compound transporting activity"/>
    <property type="evidence" value="ECO:0007669"/>
    <property type="project" value="UniProtKB-EC"/>
</dbReference>
<dbReference type="GO" id="GO:0005524">
    <property type="term" value="F:ATP binding"/>
    <property type="evidence" value="ECO:0007669"/>
    <property type="project" value="UniProtKB-KW"/>
</dbReference>
<dbReference type="EMBL" id="DXGJ01000043">
    <property type="protein sequence ID" value="HIW72083.1"/>
    <property type="molecule type" value="Genomic_DNA"/>
</dbReference>
<dbReference type="Proteomes" id="UP000886822">
    <property type="component" value="Unassembled WGS sequence"/>
</dbReference>
<dbReference type="GO" id="GO:0043190">
    <property type="term" value="C:ATP-binding cassette (ABC) transporter complex"/>
    <property type="evidence" value="ECO:0007669"/>
    <property type="project" value="InterPro"/>
</dbReference>
<dbReference type="PROSITE" id="PS50893">
    <property type="entry name" value="ABC_TRANSPORTER_2"/>
    <property type="match status" value="1"/>
</dbReference>
<evidence type="ECO:0000256" key="2">
    <source>
        <dbReference type="ARBA" id="ARBA00022741"/>
    </source>
</evidence>
<dbReference type="Pfam" id="PF00005">
    <property type="entry name" value="ABC_tran"/>
    <property type="match status" value="1"/>
</dbReference>
<reference evidence="7" key="1">
    <citation type="journal article" date="2021" name="PeerJ">
        <title>Extensive microbial diversity within the chicken gut microbiome revealed by metagenomics and culture.</title>
        <authorList>
            <person name="Gilroy R."/>
            <person name="Ravi A."/>
            <person name="Getino M."/>
            <person name="Pursley I."/>
            <person name="Horton D.L."/>
            <person name="Alikhan N.F."/>
            <person name="Baker D."/>
            <person name="Gharbi K."/>
            <person name="Hall N."/>
            <person name="Watson M."/>
            <person name="Adriaenssens E.M."/>
            <person name="Foster-Nyarko E."/>
            <person name="Jarju S."/>
            <person name="Secka A."/>
            <person name="Antonio M."/>
            <person name="Oren A."/>
            <person name="Chaudhuri R.R."/>
            <person name="La Ragione R."/>
            <person name="Hildebrand F."/>
            <person name="Pallen M.J."/>
        </authorList>
    </citation>
    <scope>NUCLEOTIDE SEQUENCE</scope>
    <source>
        <strain evidence="7">CHK173-259</strain>
    </source>
</reference>
<evidence type="ECO:0000256" key="4">
    <source>
        <dbReference type="ARBA" id="ARBA00022967"/>
    </source>
</evidence>
<dbReference type="GO" id="GO:0016887">
    <property type="term" value="F:ATP hydrolysis activity"/>
    <property type="evidence" value="ECO:0007669"/>
    <property type="project" value="InterPro"/>
</dbReference>
<keyword evidence="2" id="KW-0547">Nucleotide-binding</keyword>
<dbReference type="EC" id="7.6.2.9" evidence="5"/>
<name>A0A9D1QSN1_9LACO</name>
<gene>
    <name evidence="7" type="ORF">H9875_05585</name>
</gene>
<accession>A0A9D1QSN1</accession>
<dbReference type="AlphaFoldDB" id="A0A9D1QSN1"/>
<feature type="domain" description="ABC transporter" evidence="6">
    <location>
        <begin position="6"/>
        <end position="236"/>
    </location>
</feature>
<reference evidence="7" key="2">
    <citation type="submission" date="2021-04" db="EMBL/GenBank/DDBJ databases">
        <authorList>
            <person name="Gilroy R."/>
        </authorList>
    </citation>
    <scope>NUCLEOTIDE SEQUENCE</scope>
    <source>
        <strain evidence="7">CHK173-259</strain>
    </source>
</reference>
<organism evidence="7 8">
    <name type="scientific">Candidatus Levilactobacillus faecigallinarum</name>
    <dbReference type="NCBI Taxonomy" id="2838638"/>
    <lineage>
        <taxon>Bacteria</taxon>
        <taxon>Bacillati</taxon>
        <taxon>Bacillota</taxon>
        <taxon>Bacilli</taxon>
        <taxon>Lactobacillales</taxon>
        <taxon>Lactobacillaceae</taxon>
        <taxon>Levilactobacillus</taxon>
    </lineage>
</organism>
<dbReference type="PANTHER" id="PTHR42781:SF4">
    <property type="entry name" value="SPERMIDINE_PUTRESCINE IMPORT ATP-BINDING PROTEIN POTA"/>
    <property type="match status" value="1"/>
</dbReference>
<comment type="caution">
    <text evidence="7">The sequence shown here is derived from an EMBL/GenBank/DDBJ whole genome shotgun (WGS) entry which is preliminary data.</text>
</comment>
<evidence type="ECO:0000256" key="1">
    <source>
        <dbReference type="ARBA" id="ARBA00022448"/>
    </source>
</evidence>
<keyword evidence="3 7" id="KW-0067">ATP-binding</keyword>
<evidence type="ECO:0000259" key="6">
    <source>
        <dbReference type="PROSITE" id="PS50893"/>
    </source>
</evidence>
<evidence type="ECO:0000256" key="5">
    <source>
        <dbReference type="ARBA" id="ARBA00066388"/>
    </source>
</evidence>
<proteinExistence type="predicted"/>
<sequence length="346" mass="38147">MSSAFLELKDLQIILSGDTIIKDMSFQVRKNTLTTLLGPSGSGKTTVLRAIAGLNTKVQGQILLDGQEIQNRPANQRHMGMVFQSYALFPNMTVFDNVAYGLRVKKVAHDEINRAVTAILTTVNLADKQQAYPANLSGGQQQRVAIARAMVLKPKLLLLDEPLSALDAQTRVDLRDQIRDYQQKLGITMLFVTHDQAEAMAISDDIIVMNAGTVQQQGNPMTIYGHPQNVFMAQFIGHHNLLTGAELQGLGCHQAKGTPIATDKHYIIRPELFLTQEPQDTPSIAIAGTIVAAHMIGDRLRYRFQATNQTELRVECLNQQAPWSIGTMLTLHLKETDLQEVGALNA</sequence>
<dbReference type="SUPFAM" id="SSF52540">
    <property type="entry name" value="P-loop containing nucleoside triphosphate hydrolases"/>
    <property type="match status" value="1"/>
</dbReference>
<keyword evidence="4" id="KW-1278">Translocase</keyword>
<evidence type="ECO:0000313" key="7">
    <source>
        <dbReference type="EMBL" id="HIW72083.1"/>
    </source>
</evidence>
<dbReference type="InterPro" id="IPR013611">
    <property type="entry name" value="Transp-assoc_OB_typ2"/>
</dbReference>
<dbReference type="InterPro" id="IPR017871">
    <property type="entry name" value="ABC_transporter-like_CS"/>
</dbReference>
<keyword evidence="1" id="KW-0813">Transport</keyword>
<dbReference type="PROSITE" id="PS00211">
    <property type="entry name" value="ABC_TRANSPORTER_1"/>
    <property type="match status" value="1"/>
</dbReference>
<dbReference type="InterPro" id="IPR003593">
    <property type="entry name" value="AAA+_ATPase"/>
</dbReference>
<dbReference type="SMART" id="SM00382">
    <property type="entry name" value="AAA"/>
    <property type="match status" value="1"/>
</dbReference>
<evidence type="ECO:0000256" key="3">
    <source>
        <dbReference type="ARBA" id="ARBA00022840"/>
    </source>
</evidence>
<dbReference type="PANTHER" id="PTHR42781">
    <property type="entry name" value="SPERMIDINE/PUTRESCINE IMPORT ATP-BINDING PROTEIN POTA"/>
    <property type="match status" value="1"/>
</dbReference>
<dbReference type="Pfam" id="PF08402">
    <property type="entry name" value="TOBE_2"/>
    <property type="match status" value="1"/>
</dbReference>
<dbReference type="InterPro" id="IPR027417">
    <property type="entry name" value="P-loop_NTPase"/>
</dbReference>